<dbReference type="AlphaFoldDB" id="A0A168K9R5"/>
<sequence length="622" mass="69647">MIPAVLAVLLYQILAFLGAEAVTQVVTYIAFKRRDLDFKLMYQQDPLGIFSNYNRFDKSTHQKAIIIFLSFFAIALQFIPTIFTKFASTGSIYYSPISTPLARSEAIAKYSWPTTLPVFSNFVPYLINPTSASLQDMTNEYIKENLRQNNMQNSVGHWFTPKLSKRFEWDNRQKGFLENFNGIYANGSLADQTATAFGNRPGDSEYTSSHTLYSCRASDPTNLVNYMPPIHGNSVEGAKSYIFPCYPIYDNTLSIVLSQRVDGAYQTSLLNSNDTIYRQMKLFQGTSAFSSFGISIFNHNSSHMTMAIKKTAHITLYSYNRTAILPSDCSKGDRANFTNNFIDLPYNAVLCDLINAKNSLNVSTRLVQAAGRIYLENYVVNTVYTFQSGGMYDEGDSVMVDFSLFQATTVEGNLLDKKEHMVAYSATNLQFENPPSNDTTTTAADLSNDRIGTLLKALDPSRIDQDTVDILVGMASMRVRWENGDFTDFSLNRSQVLEAVETPVWWVIAICVLGVIFAIPQTCRLLVRQIPEYSEDLRTLLLLTLGRSGVIASPKAGADQRKKMANVGITLNRNECYADSDLDRIAMLSVDGYPVIIVDTISNTADSRLIHENSILVNEKYV</sequence>
<keyword evidence="1" id="KW-1133">Transmembrane helix</keyword>
<protein>
    <submittedName>
        <fullName evidence="2">Uncharacterized protein</fullName>
    </submittedName>
</protein>
<feature type="transmembrane region" description="Helical" evidence="1">
    <location>
        <begin position="6"/>
        <end position="31"/>
    </location>
</feature>
<accession>A0A168K9R5</accession>
<comment type="caution">
    <text evidence="2">The sequence shown here is derived from an EMBL/GenBank/DDBJ whole genome shotgun (WGS) entry which is preliminary data.</text>
</comment>
<feature type="transmembrane region" description="Helical" evidence="1">
    <location>
        <begin position="64"/>
        <end position="83"/>
    </location>
</feature>
<gene>
    <name evidence="2" type="ORF">MUCCIDRAFT_82537</name>
</gene>
<evidence type="ECO:0000256" key="1">
    <source>
        <dbReference type="SAM" id="Phobius"/>
    </source>
</evidence>
<dbReference type="Proteomes" id="UP000077051">
    <property type="component" value="Unassembled WGS sequence"/>
</dbReference>
<reference evidence="2 3" key="1">
    <citation type="submission" date="2015-06" db="EMBL/GenBank/DDBJ databases">
        <title>Expansion of signal transduction pathways in fungi by whole-genome duplication.</title>
        <authorList>
            <consortium name="DOE Joint Genome Institute"/>
            <person name="Corrochano L.M."/>
            <person name="Kuo A."/>
            <person name="Marcet-Houben M."/>
            <person name="Polaino S."/>
            <person name="Salamov A."/>
            <person name="Villalobos J.M."/>
            <person name="Alvarez M.I."/>
            <person name="Avalos J."/>
            <person name="Benito E.P."/>
            <person name="Benoit I."/>
            <person name="Burger G."/>
            <person name="Camino L.P."/>
            <person name="Canovas D."/>
            <person name="Cerda-Olmedo E."/>
            <person name="Cheng J.-F."/>
            <person name="Dominguez A."/>
            <person name="Elias M."/>
            <person name="Eslava A.P."/>
            <person name="Glaser F."/>
            <person name="Grimwood J."/>
            <person name="Gutierrez G."/>
            <person name="Heitman J."/>
            <person name="Henrissat B."/>
            <person name="Iturriaga E.A."/>
            <person name="Lang B.F."/>
            <person name="Lavin J.L."/>
            <person name="Lee S."/>
            <person name="Li W."/>
            <person name="Lindquist E."/>
            <person name="Lopez-Garcia S."/>
            <person name="Luque E.M."/>
            <person name="Marcos A.T."/>
            <person name="Martin J."/>
            <person name="Mccluskey K."/>
            <person name="Medina H.R."/>
            <person name="Miralles-Duran A."/>
            <person name="Miyazaki A."/>
            <person name="Munoz-Torres E."/>
            <person name="Oguiza J.A."/>
            <person name="Ohm R."/>
            <person name="Olmedo M."/>
            <person name="Orejas M."/>
            <person name="Ortiz-Castellanos L."/>
            <person name="Pisabarro A.G."/>
            <person name="Rodriguez-Romero J."/>
            <person name="Ruiz-Herrera J."/>
            <person name="Ruiz-Vazquez R."/>
            <person name="Sanz C."/>
            <person name="Schackwitz W."/>
            <person name="Schmutz J."/>
            <person name="Shahriari M."/>
            <person name="Shelest E."/>
            <person name="Silva-Franco F."/>
            <person name="Soanes D."/>
            <person name="Syed K."/>
            <person name="Tagua V.G."/>
            <person name="Talbot N.J."/>
            <person name="Thon M."/>
            <person name="De Vries R.P."/>
            <person name="Wiebenga A."/>
            <person name="Yadav J.S."/>
            <person name="Braun E.L."/>
            <person name="Baker S."/>
            <person name="Garre V."/>
            <person name="Horwitz B."/>
            <person name="Torres-Martinez S."/>
            <person name="Idnurm A."/>
            <person name="Herrera-Estrella A."/>
            <person name="Gabaldon T."/>
            <person name="Grigoriev I.V."/>
        </authorList>
    </citation>
    <scope>NUCLEOTIDE SEQUENCE [LARGE SCALE GENOMIC DNA]</scope>
    <source>
        <strain evidence="2 3">CBS 277.49</strain>
    </source>
</reference>
<organism evidence="2 3">
    <name type="scientific">Mucor lusitanicus CBS 277.49</name>
    <dbReference type="NCBI Taxonomy" id="747725"/>
    <lineage>
        <taxon>Eukaryota</taxon>
        <taxon>Fungi</taxon>
        <taxon>Fungi incertae sedis</taxon>
        <taxon>Mucoromycota</taxon>
        <taxon>Mucoromycotina</taxon>
        <taxon>Mucoromycetes</taxon>
        <taxon>Mucorales</taxon>
        <taxon>Mucorineae</taxon>
        <taxon>Mucoraceae</taxon>
        <taxon>Mucor</taxon>
    </lineage>
</organism>
<evidence type="ECO:0000313" key="3">
    <source>
        <dbReference type="Proteomes" id="UP000077051"/>
    </source>
</evidence>
<dbReference type="OrthoDB" id="2247731at2759"/>
<keyword evidence="1" id="KW-0472">Membrane</keyword>
<keyword evidence="3" id="KW-1185">Reference proteome</keyword>
<evidence type="ECO:0000313" key="2">
    <source>
        <dbReference type="EMBL" id="OAD02153.1"/>
    </source>
</evidence>
<dbReference type="EMBL" id="AMYB01000005">
    <property type="protein sequence ID" value="OAD02153.1"/>
    <property type="molecule type" value="Genomic_DNA"/>
</dbReference>
<dbReference type="VEuPathDB" id="FungiDB:MUCCIDRAFT_82537"/>
<proteinExistence type="predicted"/>
<keyword evidence="1" id="KW-0812">Transmembrane</keyword>
<name>A0A168K9R5_MUCCL</name>